<dbReference type="InterPro" id="IPR013128">
    <property type="entry name" value="Peptidase_C1A"/>
</dbReference>
<dbReference type="GO" id="GO:0006508">
    <property type="term" value="P:proteolysis"/>
    <property type="evidence" value="ECO:0007669"/>
    <property type="project" value="UniProtKB-KW"/>
</dbReference>
<dbReference type="Pfam" id="PF00112">
    <property type="entry name" value="Peptidase_C1"/>
    <property type="match status" value="1"/>
</dbReference>
<keyword evidence="3" id="KW-0378">Hydrolase</keyword>
<evidence type="ECO:0000313" key="8">
    <source>
        <dbReference type="WBParaSite" id="PSU_v2.g2539.t1"/>
    </source>
</evidence>
<dbReference type="InterPro" id="IPR035940">
    <property type="entry name" value="CAP_sf"/>
</dbReference>
<dbReference type="AlphaFoldDB" id="A0A914YWT0"/>
<dbReference type="InterPro" id="IPR025661">
    <property type="entry name" value="Pept_asp_AS"/>
</dbReference>
<evidence type="ECO:0000256" key="1">
    <source>
        <dbReference type="ARBA" id="ARBA00008455"/>
    </source>
</evidence>
<comment type="similarity">
    <text evidence="1">Belongs to the peptidase C1 family.</text>
</comment>
<dbReference type="Proteomes" id="UP000887577">
    <property type="component" value="Unplaced"/>
</dbReference>
<feature type="compositionally biased region" description="Pro residues" evidence="5">
    <location>
        <begin position="317"/>
        <end position="327"/>
    </location>
</feature>
<name>A0A914YWT0_9BILA</name>
<reference evidence="8" key="1">
    <citation type="submission" date="2022-11" db="UniProtKB">
        <authorList>
            <consortium name="WormBaseParasite"/>
        </authorList>
    </citation>
    <scope>IDENTIFICATION</scope>
</reference>
<evidence type="ECO:0000313" key="7">
    <source>
        <dbReference type="Proteomes" id="UP000887577"/>
    </source>
</evidence>
<sequence length="464" mass="51379">MPLKKKIFCHFGVILPKDLKPTVKRNAFDSDWSNDIPESFDFRVHGKVTPIKNQGPCGSCWAFTTAAAIESQYLLRFNQSLDLSEQSLVSCNSGAWGCNGGNVVQTLTYVQKNGIASETCMPYTVADGTCSTKCDTQKYYIGGYNHFGYDESKFASFLYNYGPAVVTMYVPPEFMLYDSGILDISKDECVEKNEGLHAMTIVGYTPEYWIIKNSWDTDWGEDGYVRVKRGINFCYLTLEVAAPYLNVTTVLPSTPATLKPTTPTPATPKPPTTPVVTPPPQPPTTPPTTKIPTRPPIPATTSAPTRPTSTPTRAIPTRPPTTPPPWTFPTTPTTPRQPIPVTHSNNNQGQQQQQFQGCSSGDGIRTMNDVTRGHVLNSINGKRSEIAHGQLQLSNGKRLPPGHNIRKLNYNCTIEYYAQHYASTCQQPNVPGTHMVLLAFPYDISISKYLLTFIKIGKKKCFVY</sequence>
<accession>A0A914YWT0</accession>
<protein>
    <submittedName>
        <fullName evidence="8">Peptidase C1A papain C-terminal domain-containing protein</fullName>
    </submittedName>
</protein>
<dbReference type="Gene3D" id="3.90.70.10">
    <property type="entry name" value="Cysteine proteinases"/>
    <property type="match status" value="1"/>
</dbReference>
<dbReference type="PROSITE" id="PS00640">
    <property type="entry name" value="THIOL_PROTEASE_ASN"/>
    <property type="match status" value="1"/>
</dbReference>
<dbReference type="InterPro" id="IPR000668">
    <property type="entry name" value="Peptidase_C1A_C"/>
</dbReference>
<evidence type="ECO:0000259" key="6">
    <source>
        <dbReference type="SMART" id="SM00645"/>
    </source>
</evidence>
<evidence type="ECO:0000256" key="3">
    <source>
        <dbReference type="ARBA" id="ARBA00022801"/>
    </source>
</evidence>
<feature type="region of interest" description="Disordered" evidence="5">
    <location>
        <begin position="253"/>
        <end position="367"/>
    </location>
</feature>
<dbReference type="Gene3D" id="3.40.33.10">
    <property type="entry name" value="CAP"/>
    <property type="match status" value="1"/>
</dbReference>
<feature type="compositionally biased region" description="Low complexity" evidence="5">
    <location>
        <begin position="299"/>
        <end position="316"/>
    </location>
</feature>
<dbReference type="PRINTS" id="PR00705">
    <property type="entry name" value="PAPAIN"/>
</dbReference>
<dbReference type="CDD" id="cd02248">
    <property type="entry name" value="Peptidase_C1A"/>
    <property type="match status" value="1"/>
</dbReference>
<evidence type="ECO:0000256" key="4">
    <source>
        <dbReference type="ARBA" id="ARBA00022807"/>
    </source>
</evidence>
<dbReference type="InterPro" id="IPR039417">
    <property type="entry name" value="Peptidase_C1A_papain-like"/>
</dbReference>
<feature type="domain" description="Peptidase C1A papain C-terminal" evidence="6">
    <location>
        <begin position="36"/>
        <end position="244"/>
    </location>
</feature>
<dbReference type="SMART" id="SM00645">
    <property type="entry name" value="Pept_C1"/>
    <property type="match status" value="1"/>
</dbReference>
<dbReference type="InterPro" id="IPR038765">
    <property type="entry name" value="Papain-like_cys_pep_sf"/>
</dbReference>
<keyword evidence="2" id="KW-0645">Protease</keyword>
<keyword evidence="7" id="KW-1185">Reference proteome</keyword>
<evidence type="ECO:0000256" key="5">
    <source>
        <dbReference type="SAM" id="MobiDB-lite"/>
    </source>
</evidence>
<feature type="compositionally biased region" description="Pro residues" evidence="5">
    <location>
        <begin position="262"/>
        <end position="286"/>
    </location>
</feature>
<dbReference type="SUPFAM" id="SSF55797">
    <property type="entry name" value="PR-1-like"/>
    <property type="match status" value="1"/>
</dbReference>
<dbReference type="PANTHER" id="PTHR12411">
    <property type="entry name" value="CYSTEINE PROTEASE FAMILY C1-RELATED"/>
    <property type="match status" value="1"/>
</dbReference>
<dbReference type="SUPFAM" id="SSF54001">
    <property type="entry name" value="Cysteine proteinases"/>
    <property type="match status" value="1"/>
</dbReference>
<feature type="compositionally biased region" description="Low complexity" evidence="5">
    <location>
        <begin position="328"/>
        <end position="361"/>
    </location>
</feature>
<keyword evidence="4" id="KW-0788">Thiol protease</keyword>
<dbReference type="PROSITE" id="PS00139">
    <property type="entry name" value="THIOL_PROTEASE_CYS"/>
    <property type="match status" value="1"/>
</dbReference>
<proteinExistence type="inferred from homology"/>
<evidence type="ECO:0000256" key="2">
    <source>
        <dbReference type="ARBA" id="ARBA00022670"/>
    </source>
</evidence>
<dbReference type="InterPro" id="IPR000169">
    <property type="entry name" value="Pept_cys_AS"/>
</dbReference>
<organism evidence="7 8">
    <name type="scientific">Panagrolaimus superbus</name>
    <dbReference type="NCBI Taxonomy" id="310955"/>
    <lineage>
        <taxon>Eukaryota</taxon>
        <taxon>Metazoa</taxon>
        <taxon>Ecdysozoa</taxon>
        <taxon>Nematoda</taxon>
        <taxon>Chromadorea</taxon>
        <taxon>Rhabditida</taxon>
        <taxon>Tylenchina</taxon>
        <taxon>Panagrolaimomorpha</taxon>
        <taxon>Panagrolaimoidea</taxon>
        <taxon>Panagrolaimidae</taxon>
        <taxon>Panagrolaimus</taxon>
    </lineage>
</organism>
<dbReference type="GO" id="GO:0008234">
    <property type="term" value="F:cysteine-type peptidase activity"/>
    <property type="evidence" value="ECO:0007669"/>
    <property type="project" value="UniProtKB-KW"/>
</dbReference>
<dbReference type="WBParaSite" id="PSU_v2.g2539.t1">
    <property type="protein sequence ID" value="PSU_v2.g2539.t1"/>
    <property type="gene ID" value="PSU_v2.g2539"/>
</dbReference>